<evidence type="ECO:0000313" key="2">
    <source>
        <dbReference type="EMBL" id="EXI69354.1"/>
    </source>
</evidence>
<dbReference type="Pfam" id="PF13304">
    <property type="entry name" value="AAA_21"/>
    <property type="match status" value="1"/>
</dbReference>
<name>A0A011PSK6_9PROT</name>
<dbReference type="AlphaFoldDB" id="A0A011PSK6"/>
<dbReference type="EMBL" id="JFAX01000002">
    <property type="protein sequence ID" value="EXI69354.1"/>
    <property type="molecule type" value="Genomic_DNA"/>
</dbReference>
<dbReference type="PANTHER" id="PTHR32182">
    <property type="entry name" value="DNA REPLICATION AND REPAIR PROTEIN RECF"/>
    <property type="match status" value="1"/>
</dbReference>
<dbReference type="PANTHER" id="PTHR32182:SF22">
    <property type="entry name" value="ATP-DEPENDENT ENDONUCLEASE, OLD FAMILY-RELATED"/>
    <property type="match status" value="1"/>
</dbReference>
<feature type="domain" description="ATPase AAA-type core" evidence="1">
    <location>
        <begin position="211"/>
        <end position="303"/>
    </location>
</feature>
<comment type="caution">
    <text evidence="2">The sequence shown here is derived from an EMBL/GenBank/DDBJ whole genome shotgun (WGS) entry which is preliminary data.</text>
</comment>
<dbReference type="GO" id="GO:0000731">
    <property type="term" value="P:DNA synthesis involved in DNA repair"/>
    <property type="evidence" value="ECO:0007669"/>
    <property type="project" value="TreeGrafter"/>
</dbReference>
<dbReference type="Gene3D" id="3.40.50.300">
    <property type="entry name" value="P-loop containing nucleotide triphosphate hydrolases"/>
    <property type="match status" value="2"/>
</dbReference>
<keyword evidence="3" id="KW-1185">Reference proteome</keyword>
<dbReference type="InterPro" id="IPR027417">
    <property type="entry name" value="P-loop_NTPase"/>
</dbReference>
<dbReference type="GO" id="GO:0006302">
    <property type="term" value="P:double-strand break repair"/>
    <property type="evidence" value="ECO:0007669"/>
    <property type="project" value="TreeGrafter"/>
</dbReference>
<organism evidence="2 3">
    <name type="scientific">Candidatus Accumulibacter adjunctus</name>
    <dbReference type="NCBI Taxonomy" id="1454001"/>
    <lineage>
        <taxon>Bacteria</taxon>
        <taxon>Pseudomonadati</taxon>
        <taxon>Pseudomonadota</taxon>
        <taxon>Betaproteobacteria</taxon>
        <taxon>Candidatus Accumulibacter</taxon>
    </lineage>
</organism>
<dbReference type="InterPro" id="IPR003959">
    <property type="entry name" value="ATPase_AAA_core"/>
</dbReference>
<dbReference type="GO" id="GO:0005524">
    <property type="term" value="F:ATP binding"/>
    <property type="evidence" value="ECO:0007669"/>
    <property type="project" value="UniProtKB-KW"/>
</dbReference>
<gene>
    <name evidence="2" type="ORF">AW08_00564</name>
</gene>
<dbReference type="Proteomes" id="UP000020218">
    <property type="component" value="Unassembled WGS sequence"/>
</dbReference>
<evidence type="ECO:0000313" key="3">
    <source>
        <dbReference type="Proteomes" id="UP000020218"/>
    </source>
</evidence>
<reference evidence="2" key="1">
    <citation type="submission" date="2014-02" db="EMBL/GenBank/DDBJ databases">
        <title>Expanding our view of genomic diversity in Candidatus Accumulibacter clades.</title>
        <authorList>
            <person name="Skennerton C.T."/>
            <person name="Barr J.J."/>
            <person name="Slater F.R."/>
            <person name="Bond P.L."/>
            <person name="Tyson G.W."/>
        </authorList>
    </citation>
    <scope>NUCLEOTIDE SEQUENCE [LARGE SCALE GENOMIC DNA]</scope>
</reference>
<dbReference type="STRING" id="1454001.AW08_00564"/>
<dbReference type="PATRIC" id="fig|1454001.3.peg.529"/>
<evidence type="ECO:0000259" key="1">
    <source>
        <dbReference type="Pfam" id="PF13304"/>
    </source>
</evidence>
<keyword evidence="2" id="KW-0067">ATP-binding</keyword>
<keyword evidence="2" id="KW-0547">Nucleotide-binding</keyword>
<proteinExistence type="predicted"/>
<sequence length="421" mass="46863">MLKHLHLKNVGLAPDLRVEWAPRLNLITGDNGLGKSFLLDLAWWALTRTWAGAVALPPLSARNPQIEYVIQGKAGDAKPVVSKFRRSDETWPVDAKRPPMPGIVVYIRIDGGFSVWDPARNYWRSDPGRPAAYHFAADEVWEGLDVRGQRVCEGLERDWINWQEGRKPQFKALAEVLRVLSPVAETLRAGPPQRLFIGEGRDRPTLLIGSQTVPVALASAGVRRVLALAYFLVWAWNEHHVAAGLLGKRPETRVVILFDEPETHLHPRWQRTIVPSVLAAVDALRGPSDAPPQVLLASHAPLIAASLEPLFDSAQDDVARLDVRDGVVAIDQGVWAPQGDAANWLVSETFGLEQARSLEAEQAIEAAEAFMRGDRAALPKGLDCRAAIHKALTRLLPAHDHFWPRWIVTTRQLPSKREERR</sequence>
<dbReference type="GO" id="GO:0016887">
    <property type="term" value="F:ATP hydrolysis activity"/>
    <property type="evidence" value="ECO:0007669"/>
    <property type="project" value="InterPro"/>
</dbReference>
<protein>
    <submittedName>
        <fullName evidence="2">ATP-binding protein involved in virulence</fullName>
    </submittedName>
</protein>
<accession>A0A011PSK6</accession>
<dbReference type="SUPFAM" id="SSF52540">
    <property type="entry name" value="P-loop containing nucleoside triphosphate hydrolases"/>
    <property type="match status" value="1"/>
</dbReference>